<keyword evidence="8 11" id="KW-1133">Transmembrane helix</keyword>
<evidence type="ECO:0000256" key="9">
    <source>
        <dbReference type="ARBA" id="ARBA00023136"/>
    </source>
</evidence>
<evidence type="ECO:0000313" key="16">
    <source>
        <dbReference type="Proteomes" id="UP000784294"/>
    </source>
</evidence>
<comment type="caution">
    <text evidence="15">The sequence shown here is derived from an EMBL/GenBank/DDBJ whole genome shotgun (WGS) entry which is preliminary data.</text>
</comment>
<keyword evidence="5 11" id="KW-0808">Transferase</keyword>
<keyword evidence="10 11" id="KW-0325">Glycoprotein</keyword>
<dbReference type="AlphaFoldDB" id="A0A448WXP1"/>
<dbReference type="GO" id="GO:0016020">
    <property type="term" value="C:membrane"/>
    <property type="evidence" value="ECO:0007669"/>
    <property type="project" value="UniProtKB-SubCell"/>
</dbReference>
<dbReference type="PANTHER" id="PTHR19300">
    <property type="entry name" value="BETA-1,4-GALACTOSYLTRANSFERASE"/>
    <property type="match status" value="1"/>
</dbReference>
<feature type="domain" description="Galactosyltransferase C-terminal" evidence="13">
    <location>
        <begin position="338"/>
        <end position="392"/>
    </location>
</feature>
<dbReference type="GO" id="GO:0008378">
    <property type="term" value="F:galactosyltransferase activity"/>
    <property type="evidence" value="ECO:0007669"/>
    <property type="project" value="TreeGrafter"/>
</dbReference>
<comment type="similarity">
    <text evidence="3 11">Belongs to the glycosyltransferase 7 family.</text>
</comment>
<dbReference type="InterPro" id="IPR027791">
    <property type="entry name" value="Galactosyl_T_C"/>
</dbReference>
<keyword evidence="6 11" id="KW-0812">Transmembrane</keyword>
<dbReference type="Gene3D" id="3.90.550.10">
    <property type="entry name" value="Spore Coat Polysaccharide Biosynthesis Protein SpsA, Chain A"/>
    <property type="match status" value="1"/>
</dbReference>
<proteinExistence type="inferred from homology"/>
<evidence type="ECO:0000256" key="12">
    <source>
        <dbReference type="SAM" id="MobiDB-lite"/>
    </source>
</evidence>
<dbReference type="GO" id="GO:0033842">
    <property type="term" value="F:N-acetyl-beta-glucosaminyl-derivative 4-beta-N-acetylgalactosaminyltransferase activity"/>
    <property type="evidence" value="ECO:0007669"/>
    <property type="project" value="TreeGrafter"/>
</dbReference>
<name>A0A448WXP1_9PLAT</name>
<dbReference type="InterPro" id="IPR003859">
    <property type="entry name" value="Galactosyl_T"/>
</dbReference>
<dbReference type="Pfam" id="PF02709">
    <property type="entry name" value="Glyco_transf_7C"/>
    <property type="match status" value="1"/>
</dbReference>
<evidence type="ECO:0000256" key="11">
    <source>
        <dbReference type="RuleBase" id="RU368121"/>
    </source>
</evidence>
<evidence type="ECO:0000256" key="7">
    <source>
        <dbReference type="ARBA" id="ARBA00022968"/>
    </source>
</evidence>
<dbReference type="SUPFAM" id="SSF53448">
    <property type="entry name" value="Nucleotide-diphospho-sugar transferases"/>
    <property type="match status" value="1"/>
</dbReference>
<evidence type="ECO:0000256" key="5">
    <source>
        <dbReference type="ARBA" id="ARBA00022679"/>
    </source>
</evidence>
<comment type="function">
    <text evidence="11">Catalyses the transfer of galactose onto proteins or lipids.</text>
</comment>
<dbReference type="GO" id="GO:0005975">
    <property type="term" value="P:carbohydrate metabolic process"/>
    <property type="evidence" value="ECO:0007669"/>
    <property type="project" value="InterPro"/>
</dbReference>
<evidence type="ECO:0000259" key="14">
    <source>
        <dbReference type="Pfam" id="PF13733"/>
    </source>
</evidence>
<evidence type="ECO:0000256" key="6">
    <source>
        <dbReference type="ARBA" id="ARBA00022692"/>
    </source>
</evidence>
<keyword evidence="9 11" id="KW-0472">Membrane</keyword>
<keyword evidence="7 11" id="KW-0735">Signal-anchor</keyword>
<dbReference type="PANTHER" id="PTHR19300:SF57">
    <property type="entry name" value="BETA-1,4-N-ACETYLGALACTOSAMINYLTRANSFERASE"/>
    <property type="match status" value="1"/>
</dbReference>
<sequence>MSSGSTSSGDLGARRPASLAAWNGTTVLDSANLPDAAMPSNHRRTCIVGFLIALLLLNLVLYQLNLRIKTATRRDGLAGVLTSSGSSPVAAETAGHSHRLSEEPSGRDDAGPRDAGEVRFLKPHRITRMPKLVRMEMLLRYLATNVSTAKTDEERSVLLRGLMSASRLGNGMQQSCNYLCQTHHSFLLQTASQYRPEKRLGRLSLPDRMVTHADVLYQHFASYQAGGGWAPAHSTCLRLRPGGVAIVFPFRNRWPQLLTCLFVLLRVLRRQRLCYRIFVAEQVGVSGFNKGKLNNAGFLEASKLFRFDCIIFHDTDLVPEHDGIWYGCNDLGTRTAIHMAWSVSTFNYILPYSSLIGGVLKIRREHYIEANGYSNVFWRWGGEDDELEMRINGHYRRLLLRHLRYFALGHKSAHDKHIRTWRCPVFFHTIKTRYKTDGLNTANYTLVQTIEEGLFTRFLIDVGTKPPEL</sequence>
<comment type="subcellular location">
    <subcellularLocation>
        <location evidence="1">Membrane</location>
        <topology evidence="1">Single-pass type II membrane protein</topology>
    </subcellularLocation>
</comment>
<dbReference type="EC" id="2.4.1.-" evidence="11"/>
<evidence type="ECO:0000256" key="4">
    <source>
        <dbReference type="ARBA" id="ARBA00022676"/>
    </source>
</evidence>
<keyword evidence="16" id="KW-1185">Reference proteome</keyword>
<evidence type="ECO:0000256" key="2">
    <source>
        <dbReference type="ARBA" id="ARBA00004922"/>
    </source>
</evidence>
<dbReference type="Proteomes" id="UP000784294">
    <property type="component" value="Unassembled WGS sequence"/>
</dbReference>
<reference evidence="15" key="1">
    <citation type="submission" date="2018-11" db="EMBL/GenBank/DDBJ databases">
        <authorList>
            <consortium name="Pathogen Informatics"/>
        </authorList>
    </citation>
    <scope>NUCLEOTIDE SEQUENCE</scope>
</reference>
<feature type="domain" description="Galactosyltransferase N-terminal" evidence="14">
    <location>
        <begin position="209"/>
        <end position="329"/>
    </location>
</feature>
<keyword evidence="4 11" id="KW-0328">Glycosyltransferase</keyword>
<comment type="pathway">
    <text evidence="2 11">Protein modification; protein glycosylation.</text>
</comment>
<evidence type="ECO:0000256" key="1">
    <source>
        <dbReference type="ARBA" id="ARBA00004606"/>
    </source>
</evidence>
<gene>
    <name evidence="15" type="ORF">PXEA_LOCUS16274</name>
</gene>
<dbReference type="Pfam" id="PF13733">
    <property type="entry name" value="Glyco_transf_7N"/>
    <property type="match status" value="1"/>
</dbReference>
<organism evidence="15 16">
    <name type="scientific">Protopolystoma xenopodis</name>
    <dbReference type="NCBI Taxonomy" id="117903"/>
    <lineage>
        <taxon>Eukaryota</taxon>
        <taxon>Metazoa</taxon>
        <taxon>Spiralia</taxon>
        <taxon>Lophotrochozoa</taxon>
        <taxon>Platyhelminthes</taxon>
        <taxon>Monogenea</taxon>
        <taxon>Polyopisthocotylea</taxon>
        <taxon>Polystomatidea</taxon>
        <taxon>Polystomatidae</taxon>
        <taxon>Protopolystoma</taxon>
    </lineage>
</organism>
<evidence type="ECO:0000256" key="10">
    <source>
        <dbReference type="ARBA" id="ARBA00023180"/>
    </source>
</evidence>
<dbReference type="GO" id="GO:0006688">
    <property type="term" value="P:glycosphingolipid biosynthetic process"/>
    <property type="evidence" value="ECO:0007669"/>
    <property type="project" value="TreeGrafter"/>
</dbReference>
<evidence type="ECO:0000256" key="8">
    <source>
        <dbReference type="ARBA" id="ARBA00022989"/>
    </source>
</evidence>
<dbReference type="PRINTS" id="PR02050">
    <property type="entry name" value="B14GALTRFASE"/>
</dbReference>
<protein>
    <recommendedName>
        <fullName evidence="11">Beta-1,4-galactosyltransferase</fullName>
        <ecNumber evidence="11">2.4.1.-</ecNumber>
    </recommendedName>
</protein>
<dbReference type="UniPathway" id="UPA00378"/>
<dbReference type="GO" id="GO:0005794">
    <property type="term" value="C:Golgi apparatus"/>
    <property type="evidence" value="ECO:0007669"/>
    <property type="project" value="TreeGrafter"/>
</dbReference>
<feature type="transmembrane region" description="Helical" evidence="11">
    <location>
        <begin position="46"/>
        <end position="64"/>
    </location>
</feature>
<evidence type="ECO:0000259" key="13">
    <source>
        <dbReference type="Pfam" id="PF02709"/>
    </source>
</evidence>
<feature type="region of interest" description="Disordered" evidence="12">
    <location>
        <begin position="81"/>
        <end position="115"/>
    </location>
</feature>
<dbReference type="EMBL" id="CAAALY010058635">
    <property type="protein sequence ID" value="VEL22834.1"/>
    <property type="molecule type" value="Genomic_DNA"/>
</dbReference>
<evidence type="ECO:0000313" key="15">
    <source>
        <dbReference type="EMBL" id="VEL22834.1"/>
    </source>
</evidence>
<feature type="compositionally biased region" description="Basic and acidic residues" evidence="12">
    <location>
        <begin position="99"/>
        <end position="115"/>
    </location>
</feature>
<dbReference type="InterPro" id="IPR029044">
    <property type="entry name" value="Nucleotide-diphossugar_trans"/>
</dbReference>
<dbReference type="InterPro" id="IPR027995">
    <property type="entry name" value="Galactosyl_T_N"/>
</dbReference>
<evidence type="ECO:0000256" key="3">
    <source>
        <dbReference type="ARBA" id="ARBA00005735"/>
    </source>
</evidence>
<dbReference type="OrthoDB" id="10016069at2759"/>
<accession>A0A448WXP1</accession>